<keyword evidence="3" id="KW-1185">Reference proteome</keyword>
<evidence type="ECO:0000313" key="3">
    <source>
        <dbReference type="Proteomes" id="UP000259354"/>
    </source>
</evidence>
<dbReference type="KEGG" id="vg:55609322"/>
<dbReference type="EMBL" id="MH536811">
    <property type="protein sequence ID" value="AXG66265.1"/>
    <property type="molecule type" value="Genomic_DNA"/>
</dbReference>
<dbReference type="RefSeq" id="YP_009839114.1">
    <property type="nucleotide sequence ID" value="NC_048719.1"/>
</dbReference>
<gene>
    <name evidence="2" type="primary">180</name>
    <name evidence="2" type="ORF">SEA_ANNADREAMY_180</name>
</gene>
<accession>A0A345GTJ3</accession>
<sequence length="169" mass="20337">MFDWIPFDSVLFWIWLAGFILLSPIVFFAWMLNSAFLGDSTDSWYRTYMFVWFTFLGFVMTWLWPIGLPLFLVFEANSKRKSRKWDRIYKYKKATVPHYWEEAYIRNSKVLDGAKVRILDWEIEPGMTRVSSWDGKLITRTHFLKHVKQAVLLWPTKDLELIPEKVKKV</sequence>
<dbReference type="Proteomes" id="UP000259354">
    <property type="component" value="Segment"/>
</dbReference>
<proteinExistence type="predicted"/>
<feature type="transmembrane region" description="Helical" evidence="1">
    <location>
        <begin position="52"/>
        <end position="74"/>
    </location>
</feature>
<keyword evidence="1" id="KW-1133">Transmembrane helix</keyword>
<organism evidence="2 3">
    <name type="scientific">Streptomyces phage Annadreamy</name>
    <dbReference type="NCBI Taxonomy" id="2250335"/>
    <lineage>
        <taxon>Viruses</taxon>
        <taxon>Duplodnaviria</taxon>
        <taxon>Heunggongvirae</taxon>
        <taxon>Uroviricota</taxon>
        <taxon>Caudoviricetes</taxon>
        <taxon>Stanwilliamsviridae</taxon>
        <taxon>Loccivirinae</taxon>
        <taxon>Annadreamyvirus</taxon>
        <taxon>Annadreamyvirus annadreamy</taxon>
    </lineage>
</organism>
<evidence type="ECO:0000256" key="1">
    <source>
        <dbReference type="SAM" id="Phobius"/>
    </source>
</evidence>
<name>A0A345GTJ3_9CAUD</name>
<keyword evidence="1" id="KW-0812">Transmembrane</keyword>
<dbReference type="GeneID" id="55609322"/>
<feature type="transmembrane region" description="Helical" evidence="1">
    <location>
        <begin position="12"/>
        <end position="32"/>
    </location>
</feature>
<keyword evidence="1" id="KW-0472">Membrane</keyword>
<evidence type="ECO:0000313" key="2">
    <source>
        <dbReference type="EMBL" id="AXG66265.1"/>
    </source>
</evidence>
<reference evidence="2 3" key="1">
    <citation type="submission" date="2018-06" db="EMBL/GenBank/DDBJ databases">
        <authorList>
            <person name="Moussa A."/>
            <person name="Couoh J.M."/>
            <person name="Harbem L."/>
            <person name="Okocha J.C."/>
            <person name="Taylor D."/>
            <person name="Teutsch A.B."/>
            <person name="Smith B.R."/>
            <person name="Suri N."/>
            <person name="Layton S.R."/>
            <person name="Kim T."/>
            <person name="Hughes L.E."/>
            <person name="Garlena R.A."/>
            <person name="Russell D.A."/>
            <person name="Pope W.H."/>
            <person name="Jacobs-Sera D."/>
            <person name="Hatfull G.F."/>
        </authorList>
    </citation>
    <scope>NUCLEOTIDE SEQUENCE [LARGE SCALE GENOMIC DNA]</scope>
</reference>
<protein>
    <submittedName>
        <fullName evidence="2">Uncharacterized protein</fullName>
    </submittedName>
</protein>